<sequence length="139" mass="15436">MCAQLSEHIYGRDSVARTTYKPCNGSLKSASNTVCFLFQPPHTSISNLSRDNVRAYYMCEQQQKDYYSPPRVGVALLTGSSYSSSVADVCVRPDIVGFSALITTWSSREVWWASSTALGGLLVQRELMEFPVRVRAGVR</sequence>
<evidence type="ECO:0000313" key="2">
    <source>
        <dbReference type="Proteomes" id="UP001196413"/>
    </source>
</evidence>
<keyword evidence="2" id="KW-1185">Reference proteome</keyword>
<dbReference type="EMBL" id="JAHQIW010004029">
    <property type="protein sequence ID" value="KAJ1360912.1"/>
    <property type="molecule type" value="Genomic_DNA"/>
</dbReference>
<evidence type="ECO:0000313" key="1">
    <source>
        <dbReference type="EMBL" id="KAJ1360912.1"/>
    </source>
</evidence>
<comment type="caution">
    <text evidence="1">The sequence shown here is derived from an EMBL/GenBank/DDBJ whole genome shotgun (WGS) entry which is preliminary data.</text>
</comment>
<protein>
    <submittedName>
        <fullName evidence="1">Uncharacterized protein</fullName>
    </submittedName>
</protein>
<name>A0AAD5QSX5_PARTN</name>
<dbReference type="Proteomes" id="UP001196413">
    <property type="component" value="Unassembled WGS sequence"/>
</dbReference>
<accession>A0AAD5QSX5</accession>
<dbReference type="AlphaFoldDB" id="A0AAD5QSX5"/>
<gene>
    <name evidence="1" type="ORF">KIN20_020026</name>
</gene>
<proteinExistence type="predicted"/>
<organism evidence="1 2">
    <name type="scientific">Parelaphostrongylus tenuis</name>
    <name type="common">Meningeal worm</name>
    <dbReference type="NCBI Taxonomy" id="148309"/>
    <lineage>
        <taxon>Eukaryota</taxon>
        <taxon>Metazoa</taxon>
        <taxon>Ecdysozoa</taxon>
        <taxon>Nematoda</taxon>
        <taxon>Chromadorea</taxon>
        <taxon>Rhabditida</taxon>
        <taxon>Rhabditina</taxon>
        <taxon>Rhabditomorpha</taxon>
        <taxon>Strongyloidea</taxon>
        <taxon>Metastrongylidae</taxon>
        <taxon>Parelaphostrongylus</taxon>
    </lineage>
</organism>
<reference evidence="1" key="1">
    <citation type="submission" date="2021-06" db="EMBL/GenBank/DDBJ databases">
        <title>Parelaphostrongylus tenuis whole genome reference sequence.</title>
        <authorList>
            <person name="Garwood T.J."/>
            <person name="Larsen P.A."/>
            <person name="Fountain-Jones N.M."/>
            <person name="Garbe J.R."/>
            <person name="Macchietto M.G."/>
            <person name="Kania S.A."/>
            <person name="Gerhold R.W."/>
            <person name="Richards J.E."/>
            <person name="Wolf T.M."/>
        </authorList>
    </citation>
    <scope>NUCLEOTIDE SEQUENCE</scope>
    <source>
        <strain evidence="1">MNPRO001-30</strain>
        <tissue evidence="1">Meninges</tissue>
    </source>
</reference>